<dbReference type="AlphaFoldDB" id="A0A2L2TR78"/>
<proteinExistence type="predicted"/>
<organism evidence="1 2">
    <name type="scientific">Fusarium venenatum</name>
    <dbReference type="NCBI Taxonomy" id="56646"/>
    <lineage>
        <taxon>Eukaryota</taxon>
        <taxon>Fungi</taxon>
        <taxon>Dikarya</taxon>
        <taxon>Ascomycota</taxon>
        <taxon>Pezizomycotina</taxon>
        <taxon>Sordariomycetes</taxon>
        <taxon>Hypocreomycetidae</taxon>
        <taxon>Hypocreales</taxon>
        <taxon>Nectriaceae</taxon>
        <taxon>Fusarium</taxon>
    </lineage>
</organism>
<reference evidence="2" key="1">
    <citation type="submission" date="2014-10" db="EMBL/GenBank/DDBJ databases">
        <authorList>
            <person name="King R."/>
        </authorList>
    </citation>
    <scope>NUCLEOTIDE SEQUENCE [LARGE SCALE GENOMIC DNA]</scope>
    <source>
        <strain evidence="2">A3/5</strain>
    </source>
</reference>
<evidence type="ECO:0000313" key="1">
    <source>
        <dbReference type="EMBL" id="CEI62165.1"/>
    </source>
</evidence>
<name>A0A2L2TR78_9HYPO</name>
<protein>
    <submittedName>
        <fullName evidence="1">Uncharacterized protein</fullName>
    </submittedName>
</protein>
<dbReference type="Proteomes" id="UP000245910">
    <property type="component" value="Chromosome II"/>
</dbReference>
<evidence type="ECO:0000313" key="2">
    <source>
        <dbReference type="Proteomes" id="UP000245910"/>
    </source>
</evidence>
<accession>A0A2L2TR78</accession>
<keyword evidence="2" id="KW-1185">Reference proteome</keyword>
<sequence length="198" mass="22230">MVLSPFSGRPILSATDEAVLVWLGLASAGDEYGNRQLHKRLAQPGSALGFYSCDNGHCFETNADAFITIPGRTVSEATIHFLGFTAEKTAEIWEGWVDMYLDLPRVPNWFLCGFALDYINTTIDASNDKDDATWRRVMTILGVAASLQDFILDPAHRHIRAKHSCASWIKQTIQERYNRLRNIQTASRSRAELLEPTI</sequence>
<dbReference type="EMBL" id="LN649230">
    <property type="protein sequence ID" value="CEI62165.1"/>
    <property type="molecule type" value="Genomic_DNA"/>
</dbReference>
<dbReference type="OrthoDB" id="5429780at2759"/>
<dbReference type="STRING" id="56646.A0A2L2TR78"/>